<feature type="domain" description="Quinolinate phosphoribosyl transferase N-terminal" evidence="15">
    <location>
        <begin position="25"/>
        <end position="108"/>
    </location>
</feature>
<proteinExistence type="inferred from homology"/>
<feature type="binding site" evidence="13">
    <location>
        <position position="165"/>
    </location>
    <ligand>
        <name>substrate</name>
    </ligand>
</feature>
<evidence type="ECO:0000256" key="5">
    <source>
        <dbReference type="ARBA" id="ARBA00011944"/>
    </source>
</evidence>
<keyword evidence="8 12" id="KW-0808">Transferase</keyword>
<dbReference type="SUPFAM" id="SSF54675">
    <property type="entry name" value="Nicotinate/Quinolinate PRTase N-terminal domain-like"/>
    <property type="match status" value="1"/>
</dbReference>
<dbReference type="InterPro" id="IPR004393">
    <property type="entry name" value="NadC"/>
</dbReference>
<dbReference type="PANTHER" id="PTHR32179:SF3">
    <property type="entry name" value="NICOTINATE-NUCLEOTIDE PYROPHOSPHORYLASE [CARBOXYLATING]"/>
    <property type="match status" value="1"/>
</dbReference>
<evidence type="ECO:0000256" key="12">
    <source>
        <dbReference type="PIRNR" id="PIRNR006250"/>
    </source>
</evidence>
<dbReference type="PIRSF" id="PIRSF006250">
    <property type="entry name" value="NadC_ModD"/>
    <property type="match status" value="1"/>
</dbReference>
<keyword evidence="7 12" id="KW-0328">Glycosyltransferase</keyword>
<evidence type="ECO:0000256" key="9">
    <source>
        <dbReference type="ARBA" id="ARBA00033102"/>
    </source>
</evidence>
<dbReference type="Gene3D" id="3.90.1170.20">
    <property type="entry name" value="Quinolinate phosphoribosyl transferase, N-terminal domain"/>
    <property type="match status" value="1"/>
</dbReference>
<dbReference type="CDD" id="cd01572">
    <property type="entry name" value="QPRTase"/>
    <property type="match status" value="1"/>
</dbReference>
<dbReference type="GO" id="GO:0009435">
    <property type="term" value="P:NAD+ biosynthetic process"/>
    <property type="evidence" value="ECO:0007669"/>
    <property type="project" value="UniProtKB-UniPathway"/>
</dbReference>
<feature type="domain" description="Quinolinate phosphoribosyl transferase C-terminal" evidence="14">
    <location>
        <begin position="110"/>
        <end position="267"/>
    </location>
</feature>
<dbReference type="GO" id="GO:0005737">
    <property type="term" value="C:cytoplasm"/>
    <property type="evidence" value="ECO:0007669"/>
    <property type="project" value="TreeGrafter"/>
</dbReference>
<dbReference type="EMBL" id="DTHG01000045">
    <property type="protein sequence ID" value="HGW91641.1"/>
    <property type="molecule type" value="Genomic_DNA"/>
</dbReference>
<dbReference type="Gene3D" id="3.20.20.70">
    <property type="entry name" value="Aldolase class I"/>
    <property type="match status" value="1"/>
</dbReference>
<evidence type="ECO:0000256" key="4">
    <source>
        <dbReference type="ARBA" id="ARBA00011218"/>
    </source>
</evidence>
<feature type="binding site" evidence="13">
    <location>
        <position position="208"/>
    </location>
    <ligand>
        <name>substrate</name>
    </ligand>
</feature>
<comment type="catalytic activity">
    <reaction evidence="10">
        <text>nicotinate beta-D-ribonucleotide + CO2 + diphosphate = quinolinate + 5-phospho-alpha-D-ribose 1-diphosphate + 2 H(+)</text>
        <dbReference type="Rhea" id="RHEA:12733"/>
        <dbReference type="ChEBI" id="CHEBI:15378"/>
        <dbReference type="ChEBI" id="CHEBI:16526"/>
        <dbReference type="ChEBI" id="CHEBI:29959"/>
        <dbReference type="ChEBI" id="CHEBI:33019"/>
        <dbReference type="ChEBI" id="CHEBI:57502"/>
        <dbReference type="ChEBI" id="CHEBI:58017"/>
        <dbReference type="EC" id="2.4.2.19"/>
    </reaction>
</comment>
<dbReference type="InterPro" id="IPR027277">
    <property type="entry name" value="NadC/ModD"/>
</dbReference>
<dbReference type="InterPro" id="IPR022412">
    <property type="entry name" value="Quinolinate_PRibosylTrfase_N"/>
</dbReference>
<gene>
    <name evidence="16" type="primary">nadC</name>
    <name evidence="16" type="ORF">ENV67_03765</name>
</gene>
<dbReference type="EC" id="2.4.2.19" evidence="5"/>
<dbReference type="InterPro" id="IPR036068">
    <property type="entry name" value="Nicotinate_pribotase-like_C"/>
</dbReference>
<evidence type="ECO:0000256" key="7">
    <source>
        <dbReference type="ARBA" id="ARBA00022676"/>
    </source>
</evidence>
<dbReference type="PANTHER" id="PTHR32179">
    <property type="entry name" value="NICOTINATE-NUCLEOTIDE PYROPHOSPHORYLASE [CARBOXYLATING]"/>
    <property type="match status" value="1"/>
</dbReference>
<feature type="binding site" evidence="13">
    <location>
        <position position="155"/>
    </location>
    <ligand>
        <name>substrate</name>
    </ligand>
</feature>
<dbReference type="Pfam" id="PF01729">
    <property type="entry name" value="QRPTase_C"/>
    <property type="match status" value="1"/>
</dbReference>
<protein>
    <recommendedName>
        <fullName evidence="11">Probable nicotinate-nucleotide pyrophosphorylase [carboxylating]</fullName>
        <ecNumber evidence="5">2.4.2.19</ecNumber>
    </recommendedName>
    <alternativeName>
        <fullName evidence="9">Quinolinate phosphoribosyltransferase [decarboxylating]</fullName>
    </alternativeName>
</protein>
<dbReference type="FunFam" id="3.90.1170.20:FF:000001">
    <property type="entry name" value="Nicotinate-nucleotide diphosphorylase (Carboxylating)"/>
    <property type="match status" value="1"/>
</dbReference>
<dbReference type="UniPathway" id="UPA00253">
    <property type="reaction ID" value="UER00331"/>
</dbReference>
<evidence type="ECO:0000256" key="10">
    <source>
        <dbReference type="ARBA" id="ARBA00047445"/>
    </source>
</evidence>
<evidence type="ECO:0000256" key="1">
    <source>
        <dbReference type="ARBA" id="ARBA00003237"/>
    </source>
</evidence>
<comment type="pathway">
    <text evidence="2">Cofactor biosynthesis; NAD(+) biosynthesis; nicotinate D-ribonucleotide from quinolinate: step 1/1.</text>
</comment>
<comment type="subunit">
    <text evidence="4">Hexamer formed by 3 homodimers.</text>
</comment>
<dbReference type="FunFam" id="3.20.20.70:FF:000030">
    <property type="entry name" value="Nicotinate-nucleotide pyrophosphorylase, carboxylating"/>
    <property type="match status" value="1"/>
</dbReference>
<evidence type="ECO:0000259" key="15">
    <source>
        <dbReference type="Pfam" id="PF02749"/>
    </source>
</evidence>
<dbReference type="Pfam" id="PF02749">
    <property type="entry name" value="QRPTase_N"/>
    <property type="match status" value="1"/>
</dbReference>
<evidence type="ECO:0000256" key="3">
    <source>
        <dbReference type="ARBA" id="ARBA00009400"/>
    </source>
</evidence>
<feature type="binding site" evidence="13">
    <location>
        <begin position="131"/>
        <end position="133"/>
    </location>
    <ligand>
        <name>substrate</name>
    </ligand>
</feature>
<comment type="function">
    <text evidence="1">Involved in the catabolism of quinolinic acid (QA).</text>
</comment>
<dbReference type="AlphaFoldDB" id="A0A7C4Y4T7"/>
<dbReference type="NCBIfam" id="TIGR00078">
    <property type="entry name" value="nadC"/>
    <property type="match status" value="1"/>
</dbReference>
<name>A0A7C4Y4T7_UNCW3</name>
<keyword evidence="6" id="KW-0662">Pyridine nucleotide biosynthesis</keyword>
<dbReference type="InterPro" id="IPR013785">
    <property type="entry name" value="Aldolase_TIM"/>
</dbReference>
<dbReference type="InterPro" id="IPR037128">
    <property type="entry name" value="Quinolinate_PRibosylTase_N_sf"/>
</dbReference>
<dbReference type="InterPro" id="IPR002638">
    <property type="entry name" value="Quinolinate_PRibosylTrfase_C"/>
</dbReference>
<accession>A0A7C4Y4T7</accession>
<feature type="binding site" evidence="13">
    <location>
        <begin position="231"/>
        <end position="233"/>
    </location>
    <ligand>
        <name>substrate</name>
    </ligand>
</feature>
<organism evidence="16">
    <name type="scientific">candidate division WOR-3 bacterium</name>
    <dbReference type="NCBI Taxonomy" id="2052148"/>
    <lineage>
        <taxon>Bacteria</taxon>
        <taxon>Bacteria division WOR-3</taxon>
    </lineage>
</organism>
<comment type="similarity">
    <text evidence="3 12">Belongs to the NadC/ModD family.</text>
</comment>
<evidence type="ECO:0000259" key="14">
    <source>
        <dbReference type="Pfam" id="PF01729"/>
    </source>
</evidence>
<reference evidence="16" key="1">
    <citation type="journal article" date="2020" name="mSystems">
        <title>Genome- and Community-Level Interaction Insights into Carbon Utilization and Element Cycling Functions of Hydrothermarchaeota in Hydrothermal Sediment.</title>
        <authorList>
            <person name="Zhou Z."/>
            <person name="Liu Y."/>
            <person name="Xu W."/>
            <person name="Pan J."/>
            <person name="Luo Z.H."/>
            <person name="Li M."/>
        </authorList>
    </citation>
    <scope>NUCLEOTIDE SEQUENCE [LARGE SCALE GENOMIC DNA]</scope>
    <source>
        <strain evidence="16">SpSt-780</strain>
    </source>
</reference>
<evidence type="ECO:0000256" key="8">
    <source>
        <dbReference type="ARBA" id="ARBA00022679"/>
    </source>
</evidence>
<evidence type="ECO:0000313" key="16">
    <source>
        <dbReference type="EMBL" id="HGW91641.1"/>
    </source>
</evidence>
<dbReference type="SUPFAM" id="SSF51690">
    <property type="entry name" value="Nicotinate/Quinolinate PRTase C-terminal domain-like"/>
    <property type="match status" value="1"/>
</dbReference>
<comment type="caution">
    <text evidence="16">The sequence shown here is derived from an EMBL/GenBank/DDBJ whole genome shotgun (WGS) entry which is preliminary data.</text>
</comment>
<evidence type="ECO:0000256" key="11">
    <source>
        <dbReference type="ARBA" id="ARBA00069173"/>
    </source>
</evidence>
<dbReference type="GO" id="GO:0034213">
    <property type="term" value="P:quinolinate catabolic process"/>
    <property type="evidence" value="ECO:0007669"/>
    <property type="project" value="TreeGrafter"/>
</dbReference>
<feature type="binding site" evidence="13">
    <location>
        <position position="187"/>
    </location>
    <ligand>
        <name>substrate</name>
    </ligand>
</feature>
<dbReference type="GO" id="GO:0004514">
    <property type="term" value="F:nicotinate-nucleotide diphosphorylase (carboxylating) activity"/>
    <property type="evidence" value="ECO:0007669"/>
    <property type="project" value="UniProtKB-EC"/>
</dbReference>
<evidence type="ECO:0000256" key="2">
    <source>
        <dbReference type="ARBA" id="ARBA00004893"/>
    </source>
</evidence>
<sequence length="270" mass="29827">MNRLEKEKVLKIIKEAIREDIGEGDITTDKIVPDYLSASGYFLLKERAVISGLDVAKWVFEELGKIEFFKIVEEGEWVEPGNIAIVKGNARVLLKGERVALNFLQRMSGISTLTRMFVDRISGTKAKILDTRKTTPNLRILEKFAVKIGGGENHRFGLYDAVLIKDNHIAIAGGIKEALSKVKGEIEVKNIDELKEAIENGAERVLLDNMSIDEIREAVKICAGKVKIEVSGGVNLENVYEIAKTGCDYISVGALTHSAKSIDISLELNV</sequence>
<feature type="binding site" evidence="13">
    <location>
        <position position="98"/>
    </location>
    <ligand>
        <name>substrate</name>
    </ligand>
</feature>
<feature type="binding site" evidence="13">
    <location>
        <begin position="252"/>
        <end position="254"/>
    </location>
    <ligand>
        <name>substrate</name>
    </ligand>
</feature>
<evidence type="ECO:0000256" key="6">
    <source>
        <dbReference type="ARBA" id="ARBA00022642"/>
    </source>
</evidence>
<evidence type="ECO:0000256" key="13">
    <source>
        <dbReference type="PIRSR" id="PIRSR006250-1"/>
    </source>
</evidence>